<evidence type="ECO:0000256" key="1">
    <source>
        <dbReference type="SAM" id="MobiDB-lite"/>
    </source>
</evidence>
<feature type="region of interest" description="Disordered" evidence="1">
    <location>
        <begin position="67"/>
        <end position="202"/>
    </location>
</feature>
<gene>
    <name evidence="2" type="ORF">I206_07886</name>
    <name evidence="3" type="ORF">I206_100071</name>
</gene>
<dbReference type="GeneID" id="30176255"/>
<dbReference type="KEGG" id="kpin:30176255"/>
<feature type="compositionally biased region" description="Basic residues" evidence="1">
    <location>
        <begin position="264"/>
        <end position="276"/>
    </location>
</feature>
<evidence type="ECO:0000313" key="3">
    <source>
        <dbReference type="EMBL" id="WWC66170.1"/>
    </source>
</evidence>
<reference evidence="3" key="4">
    <citation type="submission" date="2024-02" db="EMBL/GenBank/DDBJ databases">
        <title>Comparative genomics of Cryptococcus and Kwoniella reveals pathogenesis evolution and contrasting modes of karyotype evolution via chromosome fusion or intercentromeric recombination.</title>
        <authorList>
            <person name="Coelho M.A."/>
            <person name="David-Palma M."/>
            <person name="Shea T."/>
            <person name="Bowers K."/>
            <person name="McGinley-Smith S."/>
            <person name="Mohammad A.W."/>
            <person name="Gnirke A."/>
            <person name="Yurkov A.M."/>
            <person name="Nowrousian M."/>
            <person name="Sun S."/>
            <person name="Cuomo C.A."/>
            <person name="Heitman J."/>
        </authorList>
    </citation>
    <scope>NUCLEOTIDE SEQUENCE</scope>
    <source>
        <strain evidence="3">CBS 10737</strain>
    </source>
</reference>
<dbReference type="RefSeq" id="XP_019007434.1">
    <property type="nucleotide sequence ID" value="XM_019159570.1"/>
</dbReference>
<proteinExistence type="predicted"/>
<organism evidence="2">
    <name type="scientific">Kwoniella pini CBS 10737</name>
    <dbReference type="NCBI Taxonomy" id="1296096"/>
    <lineage>
        <taxon>Eukaryota</taxon>
        <taxon>Fungi</taxon>
        <taxon>Dikarya</taxon>
        <taxon>Basidiomycota</taxon>
        <taxon>Agaricomycotina</taxon>
        <taxon>Tremellomycetes</taxon>
        <taxon>Tremellales</taxon>
        <taxon>Cryptococcaceae</taxon>
        <taxon>Kwoniella</taxon>
    </lineage>
</organism>
<reference evidence="2" key="1">
    <citation type="submission" date="2013-07" db="EMBL/GenBank/DDBJ databases">
        <title>The Genome Sequence of Cryptococcus pinus CBS10737.</title>
        <authorList>
            <consortium name="The Broad Institute Genome Sequencing Platform"/>
            <person name="Cuomo C."/>
            <person name="Litvintseva A."/>
            <person name="Chen Y."/>
            <person name="Heitman J."/>
            <person name="Sun S."/>
            <person name="Springer D."/>
            <person name="Dromer F."/>
            <person name="Young S.K."/>
            <person name="Zeng Q."/>
            <person name="Gargeya S."/>
            <person name="Fitzgerald M."/>
            <person name="Abouelleil A."/>
            <person name="Alvarado L."/>
            <person name="Berlin A.M."/>
            <person name="Chapman S.B."/>
            <person name="Dewar J."/>
            <person name="Goldberg J."/>
            <person name="Griggs A."/>
            <person name="Gujja S."/>
            <person name="Hansen M."/>
            <person name="Howarth C."/>
            <person name="Imamovic A."/>
            <person name="Larimer J."/>
            <person name="McCowan C."/>
            <person name="Murphy C."/>
            <person name="Pearson M."/>
            <person name="Priest M."/>
            <person name="Roberts A."/>
            <person name="Saif S."/>
            <person name="Shea T."/>
            <person name="Sykes S."/>
            <person name="Wortman J."/>
            <person name="Nusbaum C."/>
            <person name="Birren B."/>
        </authorList>
    </citation>
    <scope>NUCLEOTIDE SEQUENCE [LARGE SCALE GENOMIC DNA]</scope>
    <source>
        <strain evidence="2">CBS 10737</strain>
    </source>
</reference>
<feature type="compositionally biased region" description="Polar residues" evidence="1">
    <location>
        <begin position="243"/>
        <end position="256"/>
    </location>
</feature>
<dbReference type="EMBL" id="CP144519">
    <property type="protein sequence ID" value="WWC66170.1"/>
    <property type="molecule type" value="Genomic_DNA"/>
</dbReference>
<feature type="compositionally biased region" description="Low complexity" evidence="1">
    <location>
        <begin position="93"/>
        <end position="104"/>
    </location>
</feature>
<dbReference type="AlphaFoldDB" id="A0A1B9HSG2"/>
<feature type="region of interest" description="Disordered" evidence="1">
    <location>
        <begin position="243"/>
        <end position="331"/>
    </location>
</feature>
<dbReference type="Proteomes" id="UP000094020">
    <property type="component" value="Chromosome 1"/>
</dbReference>
<evidence type="ECO:0000313" key="4">
    <source>
        <dbReference type="Proteomes" id="UP000094020"/>
    </source>
</evidence>
<reference evidence="3" key="2">
    <citation type="submission" date="2013-07" db="EMBL/GenBank/DDBJ databases">
        <authorList>
            <consortium name="The Broad Institute Genome Sequencing Platform"/>
            <person name="Cuomo C."/>
            <person name="Litvintseva A."/>
            <person name="Chen Y."/>
            <person name="Heitman J."/>
            <person name="Sun S."/>
            <person name="Springer D."/>
            <person name="Dromer F."/>
            <person name="Young S.K."/>
            <person name="Zeng Q."/>
            <person name="Gargeya S."/>
            <person name="Fitzgerald M."/>
            <person name="Abouelleil A."/>
            <person name="Alvarado L."/>
            <person name="Berlin A.M."/>
            <person name="Chapman S.B."/>
            <person name="Dewar J."/>
            <person name="Goldberg J."/>
            <person name="Griggs A."/>
            <person name="Gujja S."/>
            <person name="Hansen M."/>
            <person name="Howarth C."/>
            <person name="Imamovic A."/>
            <person name="Larimer J."/>
            <person name="McCowan C."/>
            <person name="Murphy C."/>
            <person name="Pearson M."/>
            <person name="Priest M."/>
            <person name="Roberts A."/>
            <person name="Saif S."/>
            <person name="Shea T."/>
            <person name="Sykes S."/>
            <person name="Wortman J."/>
            <person name="Nusbaum C."/>
            <person name="Birren B."/>
        </authorList>
    </citation>
    <scope>NUCLEOTIDE SEQUENCE</scope>
    <source>
        <strain evidence="3">CBS 10737</strain>
    </source>
</reference>
<evidence type="ECO:0000313" key="2">
    <source>
        <dbReference type="EMBL" id="OCF46215.1"/>
    </source>
</evidence>
<feature type="compositionally biased region" description="Basic and acidic residues" evidence="1">
    <location>
        <begin position="320"/>
        <end position="331"/>
    </location>
</feature>
<dbReference type="OrthoDB" id="197400at2759"/>
<reference evidence="2" key="3">
    <citation type="submission" date="2016-07" db="EMBL/GenBank/DDBJ databases">
        <title>Evolution of pathogenesis and genome organization in the Tremellales.</title>
        <authorList>
            <person name="Cuomo C."/>
            <person name="Litvintseva A."/>
            <person name="Heitman J."/>
            <person name="Chen Y."/>
            <person name="Sun S."/>
            <person name="Springer D."/>
            <person name="Dromer F."/>
            <person name="Young S."/>
            <person name="Zeng Q."/>
            <person name="Chapman S."/>
            <person name="Gujja S."/>
            <person name="Saif S."/>
            <person name="Birren B."/>
        </authorList>
    </citation>
    <scope>NUCLEOTIDE SEQUENCE</scope>
    <source>
        <strain evidence="2">CBS 10737</strain>
    </source>
</reference>
<feature type="compositionally biased region" description="Acidic residues" evidence="1">
    <location>
        <begin position="157"/>
        <end position="177"/>
    </location>
</feature>
<name>A0A1B9HSG2_9TREE</name>
<sequence length="331" mass="36722">MSGDEDMTLTPLSGTVELSFDTRKGGAWDDRELIRASEAAMKEFHVHHPGPGSWLDKATAALAAGHKLPGADDYGTSWYSASLPENQPEAEASTSTSIQTTQNTNKRRRTKKLSDSNINGDVLNPYAPQESIDRRASPIYQPGSPNNRPIDLGPLDSSDEEDDEEEEEDEYDEDAEWDLPNGHNQNNLNPIKSNNQGGGGGYDQLFPSLGVYPPGGINKEEALGYAMTAQYWAGYWMGVAQSSSSAPYTPFANQGHQVEVPDNHKRKSDKRNRRKRTQVDFVNDNQNDEDEEEHGLIGPTIPMGNGIEHESGNNIRITRKQFDRPPIELRR</sequence>
<protein>
    <submittedName>
        <fullName evidence="2">Uncharacterized protein</fullName>
    </submittedName>
</protein>
<feature type="compositionally biased region" description="Polar residues" evidence="1">
    <location>
        <begin position="182"/>
        <end position="195"/>
    </location>
</feature>
<accession>A0A1B9HSG2</accession>
<keyword evidence="4" id="KW-1185">Reference proteome</keyword>
<dbReference type="EMBL" id="KV700119">
    <property type="protein sequence ID" value="OCF46215.1"/>
    <property type="molecule type" value="Genomic_DNA"/>
</dbReference>